<dbReference type="RefSeq" id="WP_272090643.1">
    <property type="nucleotide sequence ID" value="NZ_JAQNDL010000003.1"/>
</dbReference>
<reference evidence="3 4" key="1">
    <citation type="submission" date="2022-11" db="EMBL/GenBank/DDBJ databases">
        <title>Minimal conservation of predation-associated metabolite biosynthetic gene clusters underscores biosynthetic potential of Myxococcota including descriptions for ten novel species: Archangium lansinium sp. nov., Myxococcus landrumus sp. nov., Nannocystis bai.</title>
        <authorList>
            <person name="Ahearne A."/>
            <person name="Stevens C."/>
            <person name="Dowd S."/>
        </authorList>
    </citation>
    <scope>NUCLEOTIDE SEQUENCE [LARGE SCALE GENOMIC DNA]</scope>
    <source>
        <strain evidence="3 4">BB15-2</strain>
    </source>
</reference>
<comment type="caution">
    <text evidence="3">The sequence shown here is derived from an EMBL/GenBank/DDBJ whole genome shotgun (WGS) entry which is preliminary data.</text>
</comment>
<keyword evidence="4" id="KW-1185">Reference proteome</keyword>
<dbReference type="Proteomes" id="UP001221686">
    <property type="component" value="Unassembled WGS sequence"/>
</dbReference>
<dbReference type="InterPro" id="IPR036291">
    <property type="entry name" value="NAD(P)-bd_dom_sf"/>
</dbReference>
<dbReference type="PANTHER" id="PTHR30388:SF6">
    <property type="entry name" value="XANTHINE DEHYDROGENASE SUBUNIT A-RELATED"/>
    <property type="match status" value="1"/>
</dbReference>
<feature type="domain" description="XdhC Rossmann" evidence="2">
    <location>
        <begin position="106"/>
        <end position="252"/>
    </location>
</feature>
<sequence length="286" mass="30037">MLPVARAVVDVLSGRTGGPAALATVIGRSGSAPQVVGARLLLREDGVQVGTVGGGAIEEQVLGACRGCLRDGSPRVVKAHLVRDLGMCCGGAMEVFVEYLAPEARLVLVGAGHVAQAVAPVAAGVGFRVVVVDDREELLDHPAFAGAERHARDVDELERAVPDLGERDYVVILTRDHARDERALAALVRRPHRYLGMIGSVRKVHAIVARVLRREQELGRGAPDLSRVRAPVGIALGGRTPAEIAVSIVAELLADRHGGTGLPMNVVPQAVARIGGPREGDARDDR</sequence>
<dbReference type="Pfam" id="PF02625">
    <property type="entry name" value="XdhC_CoxI"/>
    <property type="match status" value="1"/>
</dbReference>
<evidence type="ECO:0000313" key="4">
    <source>
        <dbReference type="Proteomes" id="UP001221686"/>
    </source>
</evidence>
<proteinExistence type="predicted"/>
<evidence type="ECO:0000259" key="2">
    <source>
        <dbReference type="Pfam" id="PF13478"/>
    </source>
</evidence>
<dbReference type="InterPro" id="IPR052698">
    <property type="entry name" value="MoCofactor_Util/Proc"/>
</dbReference>
<dbReference type="PANTHER" id="PTHR30388">
    <property type="entry name" value="ALDEHYDE OXIDOREDUCTASE MOLYBDENUM COFACTOR ASSEMBLY PROTEIN"/>
    <property type="match status" value="1"/>
</dbReference>
<name>A0ABT5EBA9_9BACT</name>
<dbReference type="EMBL" id="JAQNDL010000003">
    <property type="protein sequence ID" value="MDC0722147.1"/>
    <property type="molecule type" value="Genomic_DNA"/>
</dbReference>
<evidence type="ECO:0000313" key="3">
    <source>
        <dbReference type="EMBL" id="MDC0722147.1"/>
    </source>
</evidence>
<feature type="domain" description="XdhC- CoxI" evidence="1">
    <location>
        <begin position="16"/>
        <end position="77"/>
    </location>
</feature>
<protein>
    <submittedName>
        <fullName evidence="3">XdhC/CoxI family protein</fullName>
    </submittedName>
</protein>
<evidence type="ECO:0000259" key="1">
    <source>
        <dbReference type="Pfam" id="PF02625"/>
    </source>
</evidence>
<organism evidence="3 4">
    <name type="scientific">Nannocystis bainbridge</name>
    <dbReference type="NCBI Taxonomy" id="2995303"/>
    <lineage>
        <taxon>Bacteria</taxon>
        <taxon>Pseudomonadati</taxon>
        <taxon>Myxococcota</taxon>
        <taxon>Polyangia</taxon>
        <taxon>Nannocystales</taxon>
        <taxon>Nannocystaceae</taxon>
        <taxon>Nannocystis</taxon>
    </lineage>
</organism>
<dbReference type="Pfam" id="PF13478">
    <property type="entry name" value="XdhC_C"/>
    <property type="match status" value="1"/>
</dbReference>
<dbReference type="InterPro" id="IPR003777">
    <property type="entry name" value="XdhC_CoxI"/>
</dbReference>
<gene>
    <name evidence="3" type="ORF">POL25_34920</name>
</gene>
<accession>A0ABT5EBA9</accession>
<dbReference type="Gene3D" id="3.40.50.720">
    <property type="entry name" value="NAD(P)-binding Rossmann-like Domain"/>
    <property type="match status" value="1"/>
</dbReference>
<dbReference type="SUPFAM" id="SSF51735">
    <property type="entry name" value="NAD(P)-binding Rossmann-fold domains"/>
    <property type="match status" value="1"/>
</dbReference>
<dbReference type="InterPro" id="IPR027051">
    <property type="entry name" value="XdhC_Rossmann_dom"/>
</dbReference>